<dbReference type="InterPro" id="IPR053136">
    <property type="entry name" value="UTP_pyrophosphatase-like"/>
</dbReference>
<dbReference type="Proteomes" id="UP000000719">
    <property type="component" value="Chromosome"/>
</dbReference>
<dbReference type="KEGG" id="hor:Hore_04470"/>
<evidence type="ECO:0000259" key="1">
    <source>
        <dbReference type="Pfam" id="PF01863"/>
    </source>
</evidence>
<dbReference type="HOGENOM" id="CLU_065947_2_2_9"/>
<dbReference type="OrthoDB" id="9811177at2"/>
<organism evidence="2 3">
    <name type="scientific">Halothermothrix orenii (strain H 168 / OCM 544 / DSM 9562)</name>
    <dbReference type="NCBI Taxonomy" id="373903"/>
    <lineage>
        <taxon>Bacteria</taxon>
        <taxon>Bacillati</taxon>
        <taxon>Bacillota</taxon>
        <taxon>Clostridia</taxon>
        <taxon>Halanaerobiales</taxon>
        <taxon>Halothermotrichaceae</taxon>
        <taxon>Halothermothrix</taxon>
    </lineage>
</organism>
<proteinExistence type="predicted"/>
<evidence type="ECO:0000313" key="3">
    <source>
        <dbReference type="Proteomes" id="UP000000719"/>
    </source>
</evidence>
<dbReference type="PANTHER" id="PTHR30399">
    <property type="entry name" value="UNCHARACTERIZED PROTEIN YGJP"/>
    <property type="match status" value="1"/>
</dbReference>
<dbReference type="EMBL" id="CP001098">
    <property type="protein sequence ID" value="ACL69205.1"/>
    <property type="molecule type" value="Genomic_DNA"/>
</dbReference>
<dbReference type="AlphaFoldDB" id="B8D1X8"/>
<dbReference type="CDD" id="cd07344">
    <property type="entry name" value="M48_yhfN_like"/>
    <property type="match status" value="1"/>
</dbReference>
<dbReference type="Gene3D" id="3.30.2010.10">
    <property type="entry name" value="Metalloproteases ('zincins'), catalytic domain"/>
    <property type="match status" value="1"/>
</dbReference>
<accession>B8D1X8</accession>
<evidence type="ECO:0000313" key="2">
    <source>
        <dbReference type="EMBL" id="ACL69205.1"/>
    </source>
</evidence>
<sequence>MQQVRIGNTVIKYNIVRTNRKTVGLIVDPEDGVIVRSPERLSDDRIRKLLKKKARWLMEKLRLINEFKPKPASYEFLSGEKLPYLGRKYRLKVTKDDGIKSVKVRLYQGKFEINVSSSIKREEKRDKIRKALIKWYKEHAKDKINERVRIYQNRIGVKPNNIIVKEQKKRWGSCSSKGNININWRIIMAPMSVVDYIVVHELVHLIHPDHSVNFWELVETVITDYREKQKWLRINGRALDF</sequence>
<dbReference type="GO" id="GO:0016787">
    <property type="term" value="F:hydrolase activity"/>
    <property type="evidence" value="ECO:0007669"/>
    <property type="project" value="UniProtKB-KW"/>
</dbReference>
<dbReference type="InterPro" id="IPR002725">
    <property type="entry name" value="YgjP-like_metallopeptidase"/>
</dbReference>
<gene>
    <name evidence="2" type="ordered locus">Hore_04470</name>
</gene>
<keyword evidence="2" id="KW-0378">Hydrolase</keyword>
<dbReference type="Pfam" id="PF01863">
    <property type="entry name" value="YgjP-like"/>
    <property type="match status" value="1"/>
</dbReference>
<reference evidence="2 3" key="1">
    <citation type="journal article" date="2009" name="PLoS ONE">
        <title>Genome analysis of the anaerobic thermohalophilic bacterium Halothermothrix orenii.</title>
        <authorList>
            <person name="Mavromatis K."/>
            <person name="Ivanova N."/>
            <person name="Anderson I."/>
            <person name="Lykidis A."/>
            <person name="Hooper S.D."/>
            <person name="Sun H."/>
            <person name="Kunin V."/>
            <person name="Lapidus A."/>
            <person name="Hugenholtz P."/>
            <person name="Patel B."/>
            <person name="Kyrpides N.C."/>
        </authorList>
    </citation>
    <scope>NUCLEOTIDE SEQUENCE [LARGE SCALE GENOMIC DNA]</scope>
    <source>
        <strain evidence="3">H 168 / OCM 544 / DSM 9562</strain>
    </source>
</reference>
<dbReference type="PANTHER" id="PTHR30399:SF1">
    <property type="entry name" value="UTP PYROPHOSPHATASE"/>
    <property type="match status" value="1"/>
</dbReference>
<dbReference type="STRING" id="373903.Hore_04470"/>
<dbReference type="RefSeq" id="WP_012635393.1">
    <property type="nucleotide sequence ID" value="NC_011899.1"/>
</dbReference>
<name>B8D1X8_HALOH</name>
<keyword evidence="3" id="KW-1185">Reference proteome</keyword>
<feature type="domain" description="YgjP-like metallopeptidase" evidence="1">
    <location>
        <begin position="21"/>
        <end position="233"/>
    </location>
</feature>
<dbReference type="eggNOG" id="COG1451">
    <property type="taxonomic scope" value="Bacteria"/>
</dbReference>
<protein>
    <submittedName>
        <fullName evidence="2">Predicted metal-dependent hydrolase</fullName>
    </submittedName>
</protein>